<dbReference type="EMBL" id="MU005776">
    <property type="protein sequence ID" value="KAF2706448.1"/>
    <property type="molecule type" value="Genomic_DNA"/>
</dbReference>
<keyword evidence="1" id="KW-1133">Transmembrane helix</keyword>
<sequence>MHLQIATCHSNEDLRRWAFGIRQNLLWDLTDLIVVFIYITAGRTGGFILYWKGHVGPSRLLALAHNYPSSASHSKLASTRRRNEATQAASPTSQESFAITFIEVWALLLLSLAFTLFFWSLPVQPTMTRLSAQSSSTQRSAPQDIVAERRDLKGWDIPHTRATIKAASAARPGTSKRETAMLLDSNMEILGVSPIHFGLRRVPGHPLRDLAPTSKRPYLLPSSCRAGALSILPHGIHWSLGVHPSLTGRLDS</sequence>
<evidence type="ECO:0000313" key="3">
    <source>
        <dbReference type="Proteomes" id="UP000799428"/>
    </source>
</evidence>
<protein>
    <submittedName>
        <fullName evidence="2">Uncharacterized protein</fullName>
    </submittedName>
</protein>
<keyword evidence="3" id="KW-1185">Reference proteome</keyword>
<keyword evidence="1" id="KW-0812">Transmembrane</keyword>
<accession>A0A6G1K0W7</accession>
<feature type="transmembrane region" description="Helical" evidence="1">
    <location>
        <begin position="97"/>
        <end position="119"/>
    </location>
</feature>
<gene>
    <name evidence="2" type="ORF">K504DRAFT_505396</name>
</gene>
<evidence type="ECO:0000256" key="1">
    <source>
        <dbReference type="SAM" id="Phobius"/>
    </source>
</evidence>
<name>A0A6G1K0W7_9PLEO</name>
<feature type="transmembrane region" description="Helical" evidence="1">
    <location>
        <begin position="25"/>
        <end position="51"/>
    </location>
</feature>
<dbReference type="Proteomes" id="UP000799428">
    <property type="component" value="Unassembled WGS sequence"/>
</dbReference>
<proteinExistence type="predicted"/>
<reference evidence="2" key="1">
    <citation type="journal article" date="2020" name="Stud. Mycol.">
        <title>101 Dothideomycetes genomes: a test case for predicting lifestyles and emergence of pathogens.</title>
        <authorList>
            <person name="Haridas S."/>
            <person name="Albert R."/>
            <person name="Binder M."/>
            <person name="Bloem J."/>
            <person name="Labutti K."/>
            <person name="Salamov A."/>
            <person name="Andreopoulos B."/>
            <person name="Baker S."/>
            <person name="Barry K."/>
            <person name="Bills G."/>
            <person name="Bluhm B."/>
            <person name="Cannon C."/>
            <person name="Castanera R."/>
            <person name="Culley D."/>
            <person name="Daum C."/>
            <person name="Ezra D."/>
            <person name="Gonzalez J."/>
            <person name="Henrissat B."/>
            <person name="Kuo A."/>
            <person name="Liang C."/>
            <person name="Lipzen A."/>
            <person name="Lutzoni F."/>
            <person name="Magnuson J."/>
            <person name="Mondo S."/>
            <person name="Nolan M."/>
            <person name="Ohm R."/>
            <person name="Pangilinan J."/>
            <person name="Park H.-J."/>
            <person name="Ramirez L."/>
            <person name="Alfaro M."/>
            <person name="Sun H."/>
            <person name="Tritt A."/>
            <person name="Yoshinaga Y."/>
            <person name="Zwiers L.-H."/>
            <person name="Turgeon B."/>
            <person name="Goodwin S."/>
            <person name="Spatafora J."/>
            <person name="Crous P."/>
            <person name="Grigoriev I."/>
        </authorList>
    </citation>
    <scope>NUCLEOTIDE SEQUENCE</scope>
    <source>
        <strain evidence="2">CBS 279.74</strain>
    </source>
</reference>
<organism evidence="2 3">
    <name type="scientific">Pleomassaria siparia CBS 279.74</name>
    <dbReference type="NCBI Taxonomy" id="1314801"/>
    <lineage>
        <taxon>Eukaryota</taxon>
        <taxon>Fungi</taxon>
        <taxon>Dikarya</taxon>
        <taxon>Ascomycota</taxon>
        <taxon>Pezizomycotina</taxon>
        <taxon>Dothideomycetes</taxon>
        <taxon>Pleosporomycetidae</taxon>
        <taxon>Pleosporales</taxon>
        <taxon>Pleomassariaceae</taxon>
        <taxon>Pleomassaria</taxon>
    </lineage>
</organism>
<keyword evidence="1" id="KW-0472">Membrane</keyword>
<evidence type="ECO:0000313" key="2">
    <source>
        <dbReference type="EMBL" id="KAF2706448.1"/>
    </source>
</evidence>
<dbReference type="AlphaFoldDB" id="A0A6G1K0W7"/>